<dbReference type="Pfam" id="PF13041">
    <property type="entry name" value="PPR_2"/>
    <property type="match status" value="1"/>
</dbReference>
<evidence type="ECO:0000256" key="3">
    <source>
        <dbReference type="SAM" id="MobiDB-lite"/>
    </source>
</evidence>
<evidence type="ECO:0000256" key="1">
    <source>
        <dbReference type="ARBA" id="ARBA00004173"/>
    </source>
</evidence>
<dbReference type="InterPro" id="IPR002885">
    <property type="entry name" value="PPR_rpt"/>
</dbReference>
<evidence type="ECO:0000313" key="5">
    <source>
        <dbReference type="Proteomes" id="UP001202479"/>
    </source>
</evidence>
<protein>
    <recommendedName>
        <fullName evidence="2">Mitochondrial 15S rRNA processing factor CCM1</fullName>
    </recommendedName>
</protein>
<sequence length="921" mass="106534">MKPRLNRVGIPSSGRPRVMNKLSHFRKVDTGVVGSKNNLREKLKDLVENNEQLRLYAPEPNHNDDRGQNRDRSGHRDQDRSWHRSWHQSGHQSGHQQSRIKTENIRGPLKFLKEKYASTPFLDHKGKPFTVDTLRAGDLKFCSPKARIIFDNVMRIKDATKIQVNRLLSLRLLGTSKEQLEDPYFITSNAYDLLKCDQDDKRATYLCRISKRECAKVGMNVIMAWHFDRKDQKAGIKSFHERRRFGIQCDEYTYSMLFNGVSKTTSWGHASQDLCDKMLEIFRNGRDEFSNKSSQFTTTVFNACLSILVKNFQDRQASAWAFFDELTGNEETEIKRINPDAQTFTILLQGIKRYTEHEREKTLEDTSLSSHERILRLLELEAGHVKTAEIIMDKVRALAMPPLKTSDEVLNLKNIKKWKHSRVHIDFPVITTYIASLCSRDSGTGLGLHKGSHYAYNERALDILRAVSPEADKLLKYIESDIQDNRITVSEKSKSQTDKRIQNAMNRVEGVNLKFFKNMEDLRPSHVLGNFDPLAFNPEVYMVRHDRFKDQPEPLINLKSELLVKEDKNLKKKSKQPNKGSLSFSINRFMLNQVFDSLVNIGRFREFVQAFYYSMAEWGGLNIDTTDLKKQDIFGNFFDKVPKSRSNHKNRVASIVDEAMFNTLIYKVGEHGRTNGRTRTNILVQILRFLADPNFGKDSIPLTFEHINNICSVFVKDLHYYNDYHKKKLYTSKHFISSKQLTEFLENLIEFQQTYRDYLGRKEKSRVPNSFCSFMDKVIGIVSSSHWTDVGTSEKKAYFDKLILKAGILYYKPKVSLSKDNFDQHTLAIEKSLLKFQKTLNADSKLTPENKKLQIALKRLDVKYYKDFDAKQHTKVLEEIYQTIDAENSGIEGSTIEPATIESATIESATIEQSEIVEHTA</sequence>
<dbReference type="GO" id="GO:0005739">
    <property type="term" value="C:mitochondrion"/>
    <property type="evidence" value="ECO:0007669"/>
    <property type="project" value="UniProtKB-SubCell"/>
</dbReference>
<name>A0AAI9SWM6_9ASCO</name>
<comment type="caution">
    <text evidence="4">The sequence shown here is derived from an EMBL/GenBank/DDBJ whole genome shotgun (WGS) entry which is preliminary data.</text>
</comment>
<organism evidence="4 5">
    <name type="scientific">Candida oxycetoniae</name>
    <dbReference type="NCBI Taxonomy" id="497107"/>
    <lineage>
        <taxon>Eukaryota</taxon>
        <taxon>Fungi</taxon>
        <taxon>Dikarya</taxon>
        <taxon>Ascomycota</taxon>
        <taxon>Saccharomycotina</taxon>
        <taxon>Pichiomycetes</taxon>
        <taxon>Debaryomycetaceae</taxon>
        <taxon>Candida/Lodderomyces clade</taxon>
        <taxon>Candida</taxon>
    </lineage>
</organism>
<feature type="compositionally biased region" description="Basic and acidic residues" evidence="3">
    <location>
        <begin position="61"/>
        <end position="82"/>
    </location>
</feature>
<feature type="region of interest" description="Disordered" evidence="3">
    <location>
        <begin position="54"/>
        <end position="104"/>
    </location>
</feature>
<dbReference type="EMBL" id="JAHUZD010000095">
    <property type="protein sequence ID" value="KAI3404474.2"/>
    <property type="molecule type" value="Genomic_DNA"/>
</dbReference>
<dbReference type="GeneID" id="73380283"/>
<dbReference type="Gene3D" id="1.25.40.10">
    <property type="entry name" value="Tetratricopeptide repeat domain"/>
    <property type="match status" value="1"/>
</dbReference>
<proteinExistence type="predicted"/>
<comment type="subcellular location">
    <subcellularLocation>
        <location evidence="1">Mitochondrion</location>
    </subcellularLocation>
</comment>
<dbReference type="AlphaFoldDB" id="A0AAI9SWM6"/>
<gene>
    <name evidence="4" type="ORF">KGF56_002666</name>
</gene>
<accession>A0AAI9SWM6</accession>
<dbReference type="InterPro" id="IPR011990">
    <property type="entry name" value="TPR-like_helical_dom_sf"/>
</dbReference>
<evidence type="ECO:0000256" key="2">
    <source>
        <dbReference type="ARBA" id="ARBA00044527"/>
    </source>
</evidence>
<feature type="compositionally biased region" description="Low complexity" evidence="3">
    <location>
        <begin position="87"/>
        <end position="99"/>
    </location>
</feature>
<dbReference type="Proteomes" id="UP001202479">
    <property type="component" value="Unassembled WGS sequence"/>
</dbReference>
<dbReference type="RefSeq" id="XP_049180219.1">
    <property type="nucleotide sequence ID" value="XM_049323920.1"/>
</dbReference>
<keyword evidence="5" id="KW-1185">Reference proteome</keyword>
<evidence type="ECO:0000313" key="4">
    <source>
        <dbReference type="EMBL" id="KAI3404474.2"/>
    </source>
</evidence>
<reference evidence="4" key="1">
    <citation type="journal article" date="2022" name="DNA Res.">
        <title>Genome analysis of five recently described species of the CUG-Ser clade uncovers Candida theae as a new hybrid lineage with pathogenic potential in the Candida parapsilosis species complex.</title>
        <authorList>
            <person name="Mixao V."/>
            <person name="Del Olmo V."/>
            <person name="Hegedusova E."/>
            <person name="Saus E."/>
            <person name="Pryszcz L."/>
            <person name="Cillingova A."/>
            <person name="Nosek J."/>
            <person name="Gabaldon T."/>
        </authorList>
    </citation>
    <scope>NUCLEOTIDE SEQUENCE</scope>
    <source>
        <strain evidence="4">CBS 10844</strain>
    </source>
</reference>